<dbReference type="FunFam" id="1.20.140.10:FF:000005">
    <property type="entry name" value="Acyl-coenzyme A oxidase"/>
    <property type="match status" value="1"/>
</dbReference>
<comment type="cofactor">
    <cofactor evidence="1">
        <name>FAD</name>
        <dbReference type="ChEBI" id="CHEBI:57692"/>
    </cofactor>
</comment>
<dbReference type="InterPro" id="IPR002655">
    <property type="entry name" value="Acyl-CoA_oxidase_C"/>
</dbReference>
<evidence type="ECO:0000259" key="14">
    <source>
        <dbReference type="Pfam" id="PF22924"/>
    </source>
</evidence>
<dbReference type="InterPro" id="IPR055060">
    <property type="entry name" value="ACOX_C_alpha1"/>
</dbReference>
<keyword evidence="10" id="KW-0576">Peroxisome</keyword>
<evidence type="ECO:0000259" key="13">
    <source>
        <dbReference type="Pfam" id="PF14749"/>
    </source>
</evidence>
<dbReference type="FunFam" id="1.20.140.10:FF:000013">
    <property type="entry name" value="Acyl-coenzyme A oxidase"/>
    <property type="match status" value="1"/>
</dbReference>
<dbReference type="PANTHER" id="PTHR10909">
    <property type="entry name" value="ELECTRON TRANSPORT OXIDOREDUCTASE"/>
    <property type="match status" value="1"/>
</dbReference>
<dbReference type="GO" id="GO:0033540">
    <property type="term" value="P:fatty acid beta-oxidation using acyl-CoA oxidase"/>
    <property type="evidence" value="ECO:0007669"/>
    <property type="project" value="TreeGrafter"/>
</dbReference>
<dbReference type="Pfam" id="PF14749">
    <property type="entry name" value="Acyl-CoA_ox_N"/>
    <property type="match status" value="1"/>
</dbReference>
<evidence type="ECO:0000256" key="3">
    <source>
        <dbReference type="ARBA" id="ARBA00004846"/>
    </source>
</evidence>
<keyword evidence="9" id="KW-0443">Lipid metabolism</keyword>
<reference evidence="15" key="1">
    <citation type="submission" date="2015-10" db="EMBL/GenBank/DDBJ databases">
        <title>EvidentialGene: Evidence-directed Construction of Complete mRNA Transcriptomes without Genomes.</title>
        <authorList>
            <person name="Gilbert D.G."/>
        </authorList>
    </citation>
    <scope>NUCLEOTIDE SEQUENCE</scope>
</reference>
<dbReference type="InterPro" id="IPR037069">
    <property type="entry name" value="AcylCoA_DH/ox_N_sf"/>
</dbReference>
<comment type="similarity">
    <text evidence="4 11">Belongs to the acyl-CoA oxidase family.</text>
</comment>
<dbReference type="SUPFAM" id="SSF47203">
    <property type="entry name" value="Acyl-CoA dehydrogenase C-terminal domain-like"/>
    <property type="match status" value="2"/>
</dbReference>
<dbReference type="GO" id="GO:0005777">
    <property type="term" value="C:peroxisome"/>
    <property type="evidence" value="ECO:0007669"/>
    <property type="project" value="UniProtKB-SubCell"/>
</dbReference>
<comment type="pathway">
    <text evidence="3">Lipid metabolism; peroxisomal fatty acid beta-oxidation.</text>
</comment>
<dbReference type="PIRSF" id="PIRSF000168">
    <property type="entry name" value="Acyl-CoA_oxidase"/>
    <property type="match status" value="1"/>
</dbReference>
<dbReference type="Gene3D" id="1.20.140.10">
    <property type="entry name" value="Butyryl-CoA Dehydrogenase, subunit A, domain 3"/>
    <property type="match status" value="2"/>
</dbReference>
<dbReference type="AlphaFoldDB" id="A0A0P5Y5U5"/>
<dbReference type="FunFam" id="1.10.540.10:FF:000033">
    <property type="entry name" value="Acyl-coenzyme A oxidase"/>
    <property type="match status" value="1"/>
</dbReference>
<keyword evidence="5 11" id="KW-0285">Flavoprotein</keyword>
<dbReference type="GO" id="GO:0005504">
    <property type="term" value="F:fatty acid binding"/>
    <property type="evidence" value="ECO:0007669"/>
    <property type="project" value="TreeGrafter"/>
</dbReference>
<evidence type="ECO:0000256" key="4">
    <source>
        <dbReference type="ARBA" id="ARBA00006288"/>
    </source>
</evidence>
<keyword evidence="6 11" id="KW-0274">FAD</keyword>
<dbReference type="PANTHER" id="PTHR10909:SF250">
    <property type="entry name" value="PEROXISOMAL ACYL-COENZYME A OXIDASE 1"/>
    <property type="match status" value="1"/>
</dbReference>
<dbReference type="Pfam" id="PF22924">
    <property type="entry name" value="ACOX_C_alpha1"/>
    <property type="match status" value="1"/>
</dbReference>
<keyword evidence="7" id="KW-0276">Fatty acid metabolism</keyword>
<evidence type="ECO:0000256" key="10">
    <source>
        <dbReference type="ARBA" id="ARBA00023140"/>
    </source>
</evidence>
<evidence type="ECO:0000259" key="12">
    <source>
        <dbReference type="Pfam" id="PF01756"/>
    </source>
</evidence>
<evidence type="ECO:0000256" key="5">
    <source>
        <dbReference type="ARBA" id="ARBA00022630"/>
    </source>
</evidence>
<organism evidence="15">
    <name type="scientific">Daphnia magna</name>
    <dbReference type="NCBI Taxonomy" id="35525"/>
    <lineage>
        <taxon>Eukaryota</taxon>
        <taxon>Metazoa</taxon>
        <taxon>Ecdysozoa</taxon>
        <taxon>Arthropoda</taxon>
        <taxon>Crustacea</taxon>
        <taxon>Branchiopoda</taxon>
        <taxon>Diplostraca</taxon>
        <taxon>Cladocera</taxon>
        <taxon>Anomopoda</taxon>
        <taxon>Daphniidae</taxon>
        <taxon>Daphnia</taxon>
    </lineage>
</organism>
<dbReference type="SUPFAM" id="SSF56645">
    <property type="entry name" value="Acyl-CoA dehydrogenase NM domain-like"/>
    <property type="match status" value="1"/>
</dbReference>
<evidence type="ECO:0000256" key="8">
    <source>
        <dbReference type="ARBA" id="ARBA00023002"/>
    </source>
</evidence>
<proteinExistence type="inferred from homology"/>
<name>A0A0P5Y5U5_9CRUS</name>
<dbReference type="GO" id="GO:0055088">
    <property type="term" value="P:lipid homeostasis"/>
    <property type="evidence" value="ECO:0007669"/>
    <property type="project" value="TreeGrafter"/>
</dbReference>
<protein>
    <recommendedName>
        <fullName evidence="11">Acyl-coenzyme A oxidase</fullName>
    </recommendedName>
</protein>
<evidence type="ECO:0000313" key="15">
    <source>
        <dbReference type="EMBL" id="JAN31625.1"/>
    </source>
</evidence>
<feature type="domain" description="Acyl-CoA oxidase C-terminal" evidence="12">
    <location>
        <begin position="504"/>
        <end position="677"/>
    </location>
</feature>
<dbReference type="FunFam" id="2.40.110.10:FF:000003">
    <property type="entry name" value="Acyl-coenzyme A oxidase"/>
    <property type="match status" value="1"/>
</dbReference>
<feature type="domain" description="Acyl-CoA oxidase C-alpha1" evidence="14">
    <location>
        <begin position="286"/>
        <end position="447"/>
    </location>
</feature>
<dbReference type="Gene3D" id="1.10.540.10">
    <property type="entry name" value="Acyl-CoA dehydrogenase/oxidase, N-terminal domain"/>
    <property type="match status" value="1"/>
</dbReference>
<dbReference type="InterPro" id="IPR029320">
    <property type="entry name" value="Acyl-CoA_ox_N"/>
</dbReference>
<evidence type="ECO:0000256" key="6">
    <source>
        <dbReference type="ARBA" id="ARBA00022827"/>
    </source>
</evidence>
<comment type="subcellular location">
    <subcellularLocation>
        <location evidence="2">Peroxisome</location>
    </subcellularLocation>
</comment>
<evidence type="ECO:0000256" key="11">
    <source>
        <dbReference type="PIRNR" id="PIRNR000168"/>
    </source>
</evidence>
<dbReference type="Gene3D" id="2.40.110.10">
    <property type="entry name" value="Butyryl-CoA Dehydrogenase, subunit A, domain 2"/>
    <property type="match status" value="1"/>
</dbReference>
<dbReference type="InterPro" id="IPR012258">
    <property type="entry name" value="Acyl-CoA_oxidase"/>
</dbReference>
<evidence type="ECO:0000256" key="1">
    <source>
        <dbReference type="ARBA" id="ARBA00001974"/>
    </source>
</evidence>
<evidence type="ECO:0000256" key="9">
    <source>
        <dbReference type="ARBA" id="ARBA00023098"/>
    </source>
</evidence>
<dbReference type="Pfam" id="PF01756">
    <property type="entry name" value="ACOX"/>
    <property type="match status" value="1"/>
</dbReference>
<dbReference type="GO" id="GO:0003997">
    <property type="term" value="F:acyl-CoA oxidase activity"/>
    <property type="evidence" value="ECO:0007669"/>
    <property type="project" value="InterPro"/>
</dbReference>
<evidence type="ECO:0000256" key="7">
    <source>
        <dbReference type="ARBA" id="ARBA00022832"/>
    </source>
</evidence>
<evidence type="ECO:0000256" key="2">
    <source>
        <dbReference type="ARBA" id="ARBA00004275"/>
    </source>
</evidence>
<dbReference type="EMBL" id="GDIQ01063112">
    <property type="protein sequence ID" value="JAN31625.1"/>
    <property type="molecule type" value="Transcribed_RNA"/>
</dbReference>
<dbReference type="InterPro" id="IPR046373">
    <property type="entry name" value="Acyl-CoA_Oxase/DH_mid-dom_sf"/>
</dbReference>
<dbReference type="InterPro" id="IPR036250">
    <property type="entry name" value="AcylCo_DH-like_C"/>
</dbReference>
<dbReference type="InterPro" id="IPR009100">
    <property type="entry name" value="AcylCoA_DH/oxidase_NM_dom_sf"/>
</dbReference>
<feature type="domain" description="Acyl-coenzyme A oxidase N-terminal" evidence="13">
    <location>
        <begin position="21"/>
        <end position="144"/>
    </location>
</feature>
<sequence length="680" mass="76806">MTKEIYENPDLKKERQNCPFNKEEITNFLDGGKEKTTERRQLETYILSDEQLKDPVPMEYLSHADKYAEELRKSCLLMHKLADSPAGQVQTLRSLMGAGLGSAILKEGNPIALHYVMFIPALMGQGTVEQQAKWLEKAYNLNIIGTYAQTELGHGTFLRGLETKATYDPATKEFILESPSLTAYKWWPGSLGKTANYAVVMAQLYTKGKCEGIHPFMVQLRDEETHEPLPGILVGEIGPKLGMNTNDNGYLGFDKVRIPREQLLMKHSQVLENGTYVKPTNSKLSYATMVFVRVVVCQDVTLNLRKAVTIATRYSCVRRQSELKPGDREPQVMDYQAQQHKLLPPLAATFGFQLAADHLWNLYNTANNSMEQGDMELLPDLHGLSCALKALCSSEAANFVETCRQSCGGHGYMSCSNFPRIYGQVTAAITYEGENTVLWLQVARYLVKTRKEKSGGLSVKYLIDEEKGPRTVDTTPEGILRLYRRVAVGYYLEPMCLCFSPYLFHLYFSRLVDIAIAELENNSRKGYAPHDAWNHAAVHLIKAAQAHARLFVVESFVDSLKESRLSSPVRSILSQLCELFIIYWILDRSGDFFLCANLKKEDLLLLNSKYVHLLAAIRPQAVNIVDSFDLRDEILGSPLGCWDGNVYQRLFDEAAKSPLNQKNVHESFHKYLKPLLKSNL</sequence>
<dbReference type="OrthoDB" id="538336at2759"/>
<accession>A0A0P5Y5U5</accession>
<keyword evidence="8" id="KW-0560">Oxidoreductase</keyword>
<dbReference type="GO" id="GO:0071949">
    <property type="term" value="F:FAD binding"/>
    <property type="evidence" value="ECO:0007669"/>
    <property type="project" value="InterPro"/>
</dbReference>